<dbReference type="PANTHER" id="PTHR13771:SF8">
    <property type="entry name" value="INTERCELLULAR ADHESION MOLECULE 4"/>
    <property type="match status" value="1"/>
</dbReference>
<evidence type="ECO:0000259" key="15">
    <source>
        <dbReference type="Pfam" id="PF03921"/>
    </source>
</evidence>
<dbReference type="GO" id="GO:0005886">
    <property type="term" value="C:plasma membrane"/>
    <property type="evidence" value="ECO:0007669"/>
    <property type="project" value="TreeGrafter"/>
</dbReference>
<evidence type="ECO:0000256" key="10">
    <source>
        <dbReference type="ARBA" id="ARBA00023180"/>
    </source>
</evidence>
<dbReference type="Pfam" id="PF03921">
    <property type="entry name" value="ICAM_N"/>
    <property type="match status" value="1"/>
</dbReference>
<protein>
    <submittedName>
        <fullName evidence="16">Intercellular adhesion molecule 4 (Landsteiner-Wiener blood group)</fullName>
    </submittedName>
    <submittedName>
        <fullName evidence="19">Intercellular adhesion molecule 4 isoform X1</fullName>
    </submittedName>
</protein>
<keyword evidence="4 14" id="KW-0732">Signal</keyword>
<organism evidence="17 19">
    <name type="scientific">Phyllostomus discolor</name>
    <name type="common">pale spear-nosed bat</name>
    <dbReference type="NCBI Taxonomy" id="89673"/>
    <lineage>
        <taxon>Eukaryota</taxon>
        <taxon>Metazoa</taxon>
        <taxon>Chordata</taxon>
        <taxon>Craniata</taxon>
        <taxon>Vertebrata</taxon>
        <taxon>Euteleostomi</taxon>
        <taxon>Mammalia</taxon>
        <taxon>Eutheria</taxon>
        <taxon>Laurasiatheria</taxon>
        <taxon>Chiroptera</taxon>
        <taxon>Yangochiroptera</taxon>
        <taxon>Phyllostomidae</taxon>
        <taxon>Phyllostominae</taxon>
        <taxon>Phyllostomus</taxon>
    </lineage>
</organism>
<evidence type="ECO:0000256" key="5">
    <source>
        <dbReference type="ARBA" id="ARBA00022737"/>
    </source>
</evidence>
<dbReference type="FunFam" id="2.60.40.10:FF:000194">
    <property type="entry name" value="Intercellular adhesion molecule 1"/>
    <property type="match status" value="1"/>
</dbReference>
<evidence type="ECO:0000256" key="12">
    <source>
        <dbReference type="SAM" id="MobiDB-lite"/>
    </source>
</evidence>
<keyword evidence="17" id="KW-1185">Reference proteome</keyword>
<dbReference type="InterPro" id="IPR013783">
    <property type="entry name" value="Ig-like_fold"/>
</dbReference>
<proteinExistence type="inferred from homology"/>
<comment type="subcellular location">
    <subcellularLocation>
        <location evidence="1">Membrane</location>
        <topology evidence="1">Single-pass type I membrane protein</topology>
    </subcellularLocation>
</comment>
<dbReference type="InterPro" id="IPR036179">
    <property type="entry name" value="Ig-like_dom_sf"/>
</dbReference>
<dbReference type="Gene3D" id="2.60.40.10">
    <property type="entry name" value="Immunoglobulins"/>
    <property type="match status" value="2"/>
</dbReference>
<feature type="domain" description="Intercellular adhesion molecule N-terminal" evidence="15">
    <location>
        <begin position="49"/>
        <end position="136"/>
    </location>
</feature>
<dbReference type="PRINTS" id="PR01472">
    <property type="entry name" value="ICAMVCAM1"/>
</dbReference>
<reference evidence="19" key="2">
    <citation type="submission" date="2025-04" db="UniProtKB">
        <authorList>
            <consortium name="RefSeq"/>
        </authorList>
    </citation>
    <scope>IDENTIFICATION</scope>
    <source>
        <tissue evidence="19">Muscle</tissue>
    </source>
</reference>
<keyword evidence="5" id="KW-0677">Repeat</keyword>
<dbReference type="KEGG" id="pdic:114503466"/>
<evidence type="ECO:0000256" key="4">
    <source>
        <dbReference type="ARBA" id="ARBA00022729"/>
    </source>
</evidence>
<evidence type="ECO:0000256" key="11">
    <source>
        <dbReference type="ARBA" id="ARBA00023319"/>
    </source>
</evidence>
<evidence type="ECO:0000256" key="13">
    <source>
        <dbReference type="SAM" id="Phobius"/>
    </source>
</evidence>
<dbReference type="CTD" id="3386"/>
<evidence type="ECO:0000256" key="1">
    <source>
        <dbReference type="ARBA" id="ARBA00004479"/>
    </source>
</evidence>
<comment type="similarity">
    <text evidence="2">Belongs to the immunoglobulin superfamily. ICAM family.</text>
</comment>
<dbReference type="PANTHER" id="PTHR13771">
    <property type="entry name" value="INTERCELLULAR ADHESION MOLECULE"/>
    <property type="match status" value="1"/>
</dbReference>
<keyword evidence="10" id="KW-0325">Glycoprotein</keyword>
<feature type="compositionally biased region" description="Basic residues" evidence="12">
    <location>
        <begin position="24"/>
        <end position="33"/>
    </location>
</feature>
<evidence type="ECO:0000256" key="8">
    <source>
        <dbReference type="ARBA" id="ARBA00023136"/>
    </source>
</evidence>
<feature type="chain" id="PRO_5044641626" evidence="14">
    <location>
        <begin position="24"/>
        <end position="273"/>
    </location>
</feature>
<dbReference type="OrthoDB" id="10012075at2759"/>
<evidence type="ECO:0000313" key="16">
    <source>
        <dbReference type="EMBL" id="KAF6094257.1"/>
    </source>
</evidence>
<evidence type="ECO:0000256" key="2">
    <source>
        <dbReference type="ARBA" id="ARBA00005925"/>
    </source>
</evidence>
<feature type="transmembrane region" description="Helical" evidence="13">
    <location>
        <begin position="242"/>
        <end position="263"/>
    </location>
</feature>
<evidence type="ECO:0000313" key="19">
    <source>
        <dbReference type="RefSeq" id="XP_028376867.1"/>
    </source>
</evidence>
<evidence type="ECO:0000256" key="14">
    <source>
        <dbReference type="SAM" id="SignalP"/>
    </source>
</evidence>
<keyword evidence="3 13" id="KW-0812">Transmembrane</keyword>
<keyword evidence="7 13" id="KW-1133">Transmembrane helix</keyword>
<reference evidence="16 18" key="1">
    <citation type="journal article" date="2020" name="Nature">
        <title>Six reference-quality genomes reveal evolution of bat adaptations.</title>
        <authorList>
            <person name="Jebb D."/>
            <person name="Huang Z."/>
            <person name="Pippel M."/>
            <person name="Hughes G.M."/>
            <person name="Lavrichenko K."/>
            <person name="Devanna P."/>
            <person name="Winkler S."/>
            <person name="Jermiin L.S."/>
            <person name="Skirmuntt E.C."/>
            <person name="Katzourakis A."/>
            <person name="Burkitt-Gray L."/>
            <person name="Ray D.A."/>
            <person name="Sullivan K.A.M."/>
            <person name="Roscito J.G."/>
            <person name="Kirilenko B.M."/>
            <person name="Davalos L.M."/>
            <person name="Corthals A.P."/>
            <person name="Power M.L."/>
            <person name="Jones G."/>
            <person name="Ransome R.D."/>
            <person name="Dechmann D.K.N."/>
            <person name="Locatelli A.G."/>
            <person name="Puechmaille S.J."/>
            <person name="Fedrigo O."/>
            <person name="Jarvis E.D."/>
            <person name="Hiller M."/>
            <person name="Vernes S.C."/>
            <person name="Myers E.W."/>
            <person name="Teeling E.C."/>
        </authorList>
    </citation>
    <scope>NUCLEOTIDE SEQUENCE [LARGE SCALE GENOMIC DNA]</scope>
    <source>
        <strain evidence="16">Bat1K_MPI-CBG_1</strain>
    </source>
</reference>
<evidence type="ECO:0000256" key="6">
    <source>
        <dbReference type="ARBA" id="ARBA00022889"/>
    </source>
</evidence>
<dbReference type="Proteomes" id="UP000664940">
    <property type="component" value="Unassembled WGS sequence"/>
</dbReference>
<evidence type="ECO:0000313" key="17">
    <source>
        <dbReference type="Proteomes" id="UP000504628"/>
    </source>
</evidence>
<feature type="signal peptide" evidence="14">
    <location>
        <begin position="1"/>
        <end position="23"/>
    </location>
</feature>
<feature type="region of interest" description="Disordered" evidence="12">
    <location>
        <begin position="24"/>
        <end position="46"/>
    </location>
</feature>
<gene>
    <name evidence="19" type="primary">ICAM4</name>
    <name evidence="16" type="ORF">HJG60_006538</name>
</gene>
<dbReference type="InterPro" id="IPR047012">
    <property type="entry name" value="ICAM_VCAM"/>
</dbReference>
<dbReference type="GeneID" id="114503466"/>
<dbReference type="RefSeq" id="XP_028376867.1">
    <property type="nucleotide sequence ID" value="XM_028521066.2"/>
</dbReference>
<sequence length="273" mass="29359">MGFLLPLSLLVLLAATYTEGGSARRHRAARAQRPRGGSSPAPSETTAPFWVSISPKLMTVAPGSSVWLNCSSNCPLLESSILHTGLRPGQTLRGPNWVSFQLLDVKTWSSDVHCFLTCAGVTRGAMARINAYKGPQSVILEPPILEGRQHTLRCHVTHVFPVGFLVVTLRRGGRVIYSESLERFTGLDLANVTLTYAFPARPNDLGQLVTCHAHLNLDGLVVHSSSAPMALSFFTWNTTSKALASASIAALVGILLAVGAACLRKYLLMQSRA</sequence>
<dbReference type="Proteomes" id="UP000504628">
    <property type="component" value="Chromosome 8"/>
</dbReference>
<evidence type="ECO:0000313" key="18">
    <source>
        <dbReference type="Proteomes" id="UP000664940"/>
    </source>
</evidence>
<dbReference type="GO" id="GO:0098609">
    <property type="term" value="P:cell-cell adhesion"/>
    <property type="evidence" value="ECO:0007669"/>
    <property type="project" value="InterPro"/>
</dbReference>
<dbReference type="InterPro" id="IPR003987">
    <property type="entry name" value="ICAM_VCAM_N"/>
</dbReference>
<evidence type="ECO:0000256" key="9">
    <source>
        <dbReference type="ARBA" id="ARBA00023157"/>
    </source>
</evidence>
<dbReference type="GO" id="GO:0005178">
    <property type="term" value="F:integrin binding"/>
    <property type="evidence" value="ECO:0007669"/>
    <property type="project" value="InterPro"/>
</dbReference>
<evidence type="ECO:0000256" key="3">
    <source>
        <dbReference type="ARBA" id="ARBA00022692"/>
    </source>
</evidence>
<dbReference type="InterPro" id="IPR013768">
    <property type="entry name" value="ICAM_N"/>
</dbReference>
<name>A0A6J2MA02_9CHIR</name>
<accession>A0A6J2MA02</accession>
<evidence type="ECO:0000256" key="7">
    <source>
        <dbReference type="ARBA" id="ARBA00022989"/>
    </source>
</evidence>
<keyword evidence="9" id="KW-1015">Disulfide bond</keyword>
<dbReference type="SUPFAM" id="SSF48726">
    <property type="entry name" value="Immunoglobulin"/>
    <property type="match status" value="2"/>
</dbReference>
<dbReference type="EMBL" id="JABVXQ010000008">
    <property type="protein sequence ID" value="KAF6094257.1"/>
    <property type="molecule type" value="Genomic_DNA"/>
</dbReference>
<dbReference type="AlphaFoldDB" id="A0A6J2MA02"/>
<keyword evidence="8 13" id="KW-0472">Membrane</keyword>
<keyword evidence="6" id="KW-0130">Cell adhesion</keyword>
<keyword evidence="11" id="KW-0393">Immunoglobulin domain</keyword>